<comment type="subcellular location">
    <subcellularLocation>
        <location evidence="1">Endosome</location>
    </subcellularLocation>
</comment>
<evidence type="ECO:0000259" key="7">
    <source>
        <dbReference type="PROSITE" id="PS51840"/>
    </source>
</evidence>
<feature type="compositionally biased region" description="Polar residues" evidence="5">
    <location>
        <begin position="1096"/>
        <end position="1109"/>
    </location>
</feature>
<dbReference type="Pfam" id="PF00307">
    <property type="entry name" value="CH"/>
    <property type="match status" value="1"/>
</dbReference>
<dbReference type="Ensembl" id="ENSDCDT00010043417.1">
    <property type="protein sequence ID" value="ENSDCDP00010034807.1"/>
    <property type="gene ID" value="ENSDCDG00010022382.1"/>
</dbReference>
<keyword evidence="2" id="KW-0597">Phosphoprotein</keyword>
<dbReference type="Proteomes" id="UP000694580">
    <property type="component" value="Chromosome 6"/>
</dbReference>
<organism evidence="9 10">
    <name type="scientific">Denticeps clupeoides</name>
    <name type="common">denticle herring</name>
    <dbReference type="NCBI Taxonomy" id="299321"/>
    <lineage>
        <taxon>Eukaryota</taxon>
        <taxon>Metazoa</taxon>
        <taxon>Chordata</taxon>
        <taxon>Craniata</taxon>
        <taxon>Vertebrata</taxon>
        <taxon>Euteleostomi</taxon>
        <taxon>Actinopterygii</taxon>
        <taxon>Neopterygii</taxon>
        <taxon>Teleostei</taxon>
        <taxon>Clupei</taxon>
        <taxon>Clupeiformes</taxon>
        <taxon>Denticipitoidei</taxon>
        <taxon>Denticipitidae</taxon>
        <taxon>Denticeps</taxon>
    </lineage>
</organism>
<proteinExistence type="predicted"/>
<feature type="region of interest" description="Disordered" evidence="5">
    <location>
        <begin position="1636"/>
        <end position="1696"/>
    </location>
</feature>
<feature type="region of interest" description="Disordered" evidence="5">
    <location>
        <begin position="179"/>
        <end position="302"/>
    </location>
</feature>
<dbReference type="InterPro" id="IPR050540">
    <property type="entry name" value="F-actin_Monoox_Mical"/>
</dbReference>
<evidence type="ECO:0000256" key="5">
    <source>
        <dbReference type="SAM" id="MobiDB-lite"/>
    </source>
</evidence>
<dbReference type="InterPro" id="IPR022735">
    <property type="entry name" value="bMERB_dom"/>
</dbReference>
<name>A0AAY4CNM1_9TELE</name>
<dbReference type="GO" id="GO:0005768">
    <property type="term" value="C:endosome"/>
    <property type="evidence" value="ECO:0007669"/>
    <property type="project" value="UniProtKB-SubCell"/>
</dbReference>
<feature type="compositionally biased region" description="Low complexity" evidence="5">
    <location>
        <begin position="1899"/>
        <end position="1908"/>
    </location>
</feature>
<dbReference type="PROSITE" id="PS51848">
    <property type="entry name" value="BMERB"/>
    <property type="match status" value="1"/>
</dbReference>
<feature type="region of interest" description="Disordered" evidence="5">
    <location>
        <begin position="1345"/>
        <end position="1394"/>
    </location>
</feature>
<evidence type="ECO:0008006" key="11">
    <source>
        <dbReference type="Google" id="ProtNLM"/>
    </source>
</evidence>
<feature type="domain" description="Calponin-homology (CH)" evidence="6">
    <location>
        <begin position="1697"/>
        <end position="1802"/>
    </location>
</feature>
<feature type="region of interest" description="Disordered" evidence="5">
    <location>
        <begin position="1845"/>
        <end position="1987"/>
    </location>
</feature>
<feature type="region of interest" description="Disordered" evidence="5">
    <location>
        <begin position="1198"/>
        <end position="1331"/>
    </location>
</feature>
<evidence type="ECO:0000256" key="1">
    <source>
        <dbReference type="ARBA" id="ARBA00004177"/>
    </source>
</evidence>
<dbReference type="PROSITE" id="PS51840">
    <property type="entry name" value="C2_NT"/>
    <property type="match status" value="1"/>
</dbReference>
<feature type="compositionally biased region" description="Pro residues" evidence="5">
    <location>
        <begin position="262"/>
        <end position="271"/>
    </location>
</feature>
<feature type="region of interest" description="Disordered" evidence="5">
    <location>
        <begin position="424"/>
        <end position="460"/>
    </location>
</feature>
<feature type="compositionally biased region" description="Polar residues" evidence="5">
    <location>
        <begin position="1459"/>
        <end position="1486"/>
    </location>
</feature>
<feature type="compositionally biased region" description="Basic and acidic residues" evidence="5">
    <location>
        <begin position="1670"/>
        <end position="1679"/>
    </location>
</feature>
<dbReference type="SMART" id="SM00033">
    <property type="entry name" value="CH"/>
    <property type="match status" value="1"/>
</dbReference>
<feature type="compositionally biased region" description="Low complexity" evidence="5">
    <location>
        <begin position="611"/>
        <end position="623"/>
    </location>
</feature>
<evidence type="ECO:0000256" key="4">
    <source>
        <dbReference type="ARBA" id="ARBA00023054"/>
    </source>
</evidence>
<feature type="compositionally biased region" description="Polar residues" evidence="5">
    <location>
        <begin position="519"/>
        <end position="531"/>
    </location>
</feature>
<gene>
    <name evidence="9" type="primary">EHBP1L1</name>
</gene>
<dbReference type="SUPFAM" id="SSF47576">
    <property type="entry name" value="Calponin-homology domain, CH-domain"/>
    <property type="match status" value="1"/>
</dbReference>
<feature type="compositionally biased region" description="Polar residues" evidence="5">
    <location>
        <begin position="247"/>
        <end position="257"/>
    </location>
</feature>
<dbReference type="Pfam" id="PF12130">
    <property type="entry name" value="bMERB_dom"/>
    <property type="match status" value="1"/>
</dbReference>
<dbReference type="InterPro" id="IPR036872">
    <property type="entry name" value="CH_dom_sf"/>
</dbReference>
<feature type="compositionally biased region" description="Polar residues" evidence="5">
    <location>
        <begin position="443"/>
        <end position="456"/>
    </location>
</feature>
<feature type="compositionally biased region" description="Acidic residues" evidence="5">
    <location>
        <begin position="1550"/>
        <end position="1568"/>
    </location>
</feature>
<feature type="region of interest" description="Disordered" evidence="5">
    <location>
        <begin position="1092"/>
        <end position="1130"/>
    </location>
</feature>
<accession>A0AAY4CNM1</accession>
<feature type="region of interest" description="Disordered" evidence="5">
    <location>
        <begin position="948"/>
        <end position="975"/>
    </location>
</feature>
<feature type="domain" description="BMERB" evidence="8">
    <location>
        <begin position="1981"/>
        <end position="2132"/>
    </location>
</feature>
<feature type="compositionally biased region" description="Polar residues" evidence="5">
    <location>
        <begin position="739"/>
        <end position="751"/>
    </location>
</feature>
<feature type="compositionally biased region" description="Polar residues" evidence="5">
    <location>
        <begin position="1316"/>
        <end position="1331"/>
    </location>
</feature>
<reference evidence="9 10" key="1">
    <citation type="submission" date="2020-06" db="EMBL/GenBank/DDBJ databases">
        <authorList>
            <consortium name="Wellcome Sanger Institute Data Sharing"/>
        </authorList>
    </citation>
    <scope>NUCLEOTIDE SEQUENCE [LARGE SCALE GENOMIC DNA]</scope>
</reference>
<evidence type="ECO:0000313" key="10">
    <source>
        <dbReference type="Proteomes" id="UP000694580"/>
    </source>
</evidence>
<feature type="region of interest" description="Disordered" evidence="5">
    <location>
        <begin position="1428"/>
        <end position="1572"/>
    </location>
</feature>
<evidence type="ECO:0000259" key="6">
    <source>
        <dbReference type="PROSITE" id="PS50021"/>
    </source>
</evidence>
<feature type="compositionally biased region" description="Basic and acidic residues" evidence="5">
    <location>
        <begin position="1048"/>
        <end position="1059"/>
    </location>
</feature>
<feature type="region of interest" description="Disordered" evidence="5">
    <location>
        <begin position="719"/>
        <end position="778"/>
    </location>
</feature>
<feature type="region of interest" description="Disordered" evidence="5">
    <location>
        <begin position="319"/>
        <end position="369"/>
    </location>
</feature>
<sequence length="2150" mass="233965">MTSVWKRLQRHGKKATKFQFVASYQELVLECTKKWQPDKLRVVWTRRNRRICSKLHGWQPGIKNPYRGMVVWPVPENVDITVTLFKDPHADEFEDKEWTFVLENESKGHRKVLASVDVNMKKFASATLTQTDLMLKMKPLSVKVVEATLKLSLSCVFLREGKATDDDMQSLASLMSVKPTDIGNLDDFNESDEEEDKRSSTGASNSAAAAAPPSSAQPKQEKKPSAEKASSLAKSKDRASTLGLNRPSRSLPNQELQSRPSFPTPPSPQPHPVTCSKPPRPAQAPALPYPDPNTMPCPPTLPKIFQSTAGTVPVCFQRSPVAQNLPGPPAETRAAPDFPHLRPCAASASKSSALPLSQPSQPSPSVASSKDLISAARSYIFKPKIISTARPVSPSLGLSSSDSHREDTLSLAALSDKAPTLLKILSSGPEPASSKGTPGGAQPSASVSGQSHTPGLSPSYLCPSDTNQLVPLLTSPDLETLCDPSSSRTVLLPLSFPPSIHLFSELPFASRPSLKHPSSESTAPQSVSSTPGAPVPDLVVSSLATSPPKPAAGQSEIHRELDTLTEEEQPGSLPHESKPGQKVTLTTESMQVRQREEPGHLPQSVGNDNLTSKSTSQSRMSQSDGKAVAMVIGRGQAGSPAAEDSEHAELNVALPPPWPFSGSDSTAPSPVAQNVIEKASETFVAPLAEQEPDFNEAEDLQPGPLVKVATVSEKLPLTKSEDLQETTNKQILTPVLTKSPPTVQKTSSSANLAKPESQKELEVPAEQKPSKPTPEPLVILSSCDMNKCDEDKEQMRTFSTSITIPVHCTSNQEAAPRSTCLMEEKCELETERRQQQTGNNPTAQIDSFKQTSLKTKDTENIHGLKPSSEVGKEEVGLIIIQETKTEGNEKGSMAVSPPEEFPLLPDKFSTGKGLCEIQIRPEPSEQIIPTEQLKQPTVHVTSLPQPQDTKAVTFPAPESERREQKQPEKSTVALSECDRKTEVFLDPEGSKKELVHAERPLWAAVEEKAKEQKSEELTFRIDAVKEVDRNRKQEPIHVITVVPEVESVDPRPDKPKSIEEGLTAPHPSPQLIAEDNVKGADNKPADSVLVAPKVHATNTNTGDSRTKLPQEQLRPSLDRASSTCETDKVKQESASLTQALVVKSSEAETPLWAAVEERAKEDGNEALVQGAVEPVKISVGMGLEEPFSTCPRADALSAGLALETLPQPKPNEEPRASNSGPGQEKRDIMPEDSSQNIITPVPLQEVGPSVNGKDSEASSVIDGMEGGNKTPPVADNKGALESSHPGFKEADGAEEQQTGEKRAPSSEVVAVGEAGTVNQLTEERQSSSVLAVATTPSVSVLVTAREAIEEEEPGSGREVSPKSSVVPWPLPPTQSETPCEAAEEPPKTGPRLSQEESLLLAKIMQLGQDFPEIPVPVPRTRKRLTFSASELNPFLDPPQELDVYPTEDKQTAQDGVPDETQSAVLQNAGSTEGLSGSRQGESTSNAGPDPQSMGADIVSKKEKDVMESTSLPGPVIDVCTAHKGQRSPREPQPTQSPTESVAGERASSENEQESGAELNVVEEEEDQIDKEPLPYITENLLEESSTPLEAVKEEPDSLICNPETTMPCTEPERTATTPERAKPEGFNTVSIQLQTNGQSPAGHNVPATEELPTILPPKRSKKKPSPVCLQEKDEVDSRNAPESVAEMSSPLPSPGLVSSSQSLLEWCQEITRQFKGVKVTNFSTSWRNGLAFCAILHHFHPEKIEFEKLDPYDIKSNNKRAFDGFAALGIPRLLEPSDMVLLSVPDRLIVMTYLCQIRAHFTGQELRVLQIEQNNSQTSYAVADPSQAPDVSAAARFCTERLQSGSLARDANGTPAEASGGLVPPPRPKRLAKGEERSSREGGHADGGVQTPVPPPRHSASAAKSSFSHVRDADLVKKRRSRMKSESMDETDGSEKPSGPSKNEEVTKGEPLDGGQNGSTAARESAETGSPESSKDHKEGDSDHLRLQDTSQYVLSELHALETEQKHIDSRAAIVERRLRWLMESGSDRNEEERLIQEWFILVNKKNALIRRQDHLELLQEEQDLERRFELLTRELRAMMAIEEWQKTQAQQHREQLLLQELVSLVNQRDELVQNMDAKERGAVEEDERLERGLEMRRRKYSNKEKCVLQ</sequence>
<feature type="compositionally biased region" description="Basic and acidic residues" evidence="5">
    <location>
        <begin position="1872"/>
        <end position="1884"/>
    </location>
</feature>
<dbReference type="CDD" id="cd21255">
    <property type="entry name" value="CH_EHBP1L1"/>
    <property type="match status" value="1"/>
</dbReference>
<feature type="compositionally biased region" description="Basic and acidic residues" evidence="5">
    <location>
        <begin position="1942"/>
        <end position="1951"/>
    </location>
</feature>
<evidence type="ECO:0000313" key="9">
    <source>
        <dbReference type="Ensembl" id="ENSDCDP00010034807.1"/>
    </source>
</evidence>
<keyword evidence="4" id="KW-0175">Coiled coil</keyword>
<feature type="region of interest" description="Disordered" evidence="5">
    <location>
        <begin position="1587"/>
        <end position="1622"/>
    </location>
</feature>
<dbReference type="Pfam" id="PF10358">
    <property type="entry name" value="NT-C2"/>
    <property type="match status" value="1"/>
</dbReference>
<feature type="compositionally biased region" description="Low complexity" evidence="5">
    <location>
        <begin position="345"/>
        <end position="369"/>
    </location>
</feature>
<protein>
    <recommendedName>
        <fullName evidence="11">EH domain-binding protein 1-like protein 1</fullName>
    </recommendedName>
</protein>
<dbReference type="PROSITE" id="PS50021">
    <property type="entry name" value="CH"/>
    <property type="match status" value="1"/>
</dbReference>
<feature type="region of interest" description="Disordered" evidence="5">
    <location>
        <begin position="1044"/>
        <end position="1071"/>
    </location>
</feature>
<dbReference type="FunFam" id="1.10.418.10:FF:000023">
    <property type="entry name" value="EH domain-binding protein 1 isoform X1"/>
    <property type="match status" value="1"/>
</dbReference>
<feature type="compositionally biased region" description="Basic and acidic residues" evidence="5">
    <location>
        <begin position="958"/>
        <end position="968"/>
    </location>
</feature>
<reference evidence="9" key="3">
    <citation type="submission" date="2025-09" db="UniProtKB">
        <authorList>
            <consortium name="Ensembl"/>
        </authorList>
    </citation>
    <scope>IDENTIFICATION</scope>
</reference>
<feature type="domain" description="C2 NT-type" evidence="7">
    <location>
        <begin position="8"/>
        <end position="157"/>
    </location>
</feature>
<keyword evidence="3" id="KW-0967">Endosome</keyword>
<dbReference type="SMART" id="SM01203">
    <property type="entry name" value="DUF3585"/>
    <property type="match status" value="1"/>
</dbReference>
<feature type="compositionally biased region" description="Basic and acidic residues" evidence="5">
    <location>
        <begin position="1973"/>
        <end position="1987"/>
    </location>
</feature>
<dbReference type="PANTHER" id="PTHR23167:SF42">
    <property type="entry name" value="EH DOMAIN-BINDING PROTEIN 1-LIKE PROTEIN 1"/>
    <property type="match status" value="1"/>
</dbReference>
<dbReference type="Gene3D" id="1.10.418.10">
    <property type="entry name" value="Calponin-like domain"/>
    <property type="match status" value="1"/>
</dbReference>
<feature type="compositionally biased region" description="Polar residues" evidence="5">
    <location>
        <begin position="1958"/>
        <end position="1972"/>
    </location>
</feature>
<evidence type="ECO:0000259" key="8">
    <source>
        <dbReference type="PROSITE" id="PS51848"/>
    </source>
</evidence>
<evidence type="ECO:0000256" key="2">
    <source>
        <dbReference type="ARBA" id="ARBA00022553"/>
    </source>
</evidence>
<feature type="compositionally biased region" description="Polar residues" evidence="5">
    <location>
        <begin position="583"/>
        <end position="592"/>
    </location>
</feature>
<dbReference type="PANTHER" id="PTHR23167">
    <property type="entry name" value="CALPONIN HOMOLOGY DOMAIN-CONTAINING PROTEIN DDB_G0272472-RELATED"/>
    <property type="match status" value="1"/>
</dbReference>
<evidence type="ECO:0000256" key="3">
    <source>
        <dbReference type="ARBA" id="ARBA00022753"/>
    </source>
</evidence>
<feature type="compositionally biased region" description="Low complexity" evidence="5">
    <location>
        <begin position="200"/>
        <end position="218"/>
    </location>
</feature>
<dbReference type="GeneTree" id="ENSGT00940000161027"/>
<dbReference type="InterPro" id="IPR019448">
    <property type="entry name" value="NT-C2"/>
</dbReference>
<feature type="compositionally biased region" description="Pro residues" evidence="5">
    <location>
        <begin position="278"/>
        <end position="301"/>
    </location>
</feature>
<keyword evidence="10" id="KW-1185">Reference proteome</keyword>
<dbReference type="InterPro" id="IPR001715">
    <property type="entry name" value="CH_dom"/>
</dbReference>
<reference evidence="9" key="2">
    <citation type="submission" date="2025-08" db="UniProtKB">
        <authorList>
            <consortium name="Ensembl"/>
        </authorList>
    </citation>
    <scope>IDENTIFICATION</scope>
</reference>
<feature type="region of interest" description="Disordered" evidence="5">
    <location>
        <begin position="510"/>
        <end position="670"/>
    </location>
</feature>